<comment type="similarity">
    <text evidence="2">Belongs to the outer membrane factor (OMF) (TC 1.B.17) family.</text>
</comment>
<comment type="subcellular location">
    <subcellularLocation>
        <location evidence="1">Cell outer membrane</location>
    </subcellularLocation>
</comment>
<keyword evidence="8" id="KW-0732">Signal</keyword>
<evidence type="ECO:0000256" key="7">
    <source>
        <dbReference type="ARBA" id="ARBA00023237"/>
    </source>
</evidence>
<evidence type="ECO:0000256" key="4">
    <source>
        <dbReference type="ARBA" id="ARBA00022452"/>
    </source>
</evidence>
<gene>
    <name evidence="9" type="ORF">SAMN06265370_101127</name>
</gene>
<dbReference type="AlphaFoldDB" id="A0A238UW87"/>
<keyword evidence="7" id="KW-0998">Cell outer membrane</keyword>
<sequence length="470" mass="50415">MMTPRALLKHVTTGLAVVWIAAAAQADTLADALVGAYNTSGLLEQNRAVLRSADESVAQSISGLRPVLNWVADLSRDFGTVRSATTGFQTVANVQNTTSIGLSAEITLFDFGQTGLAIDAAKESVLATRQSLLSVEQQILLRAVQAFFEVRRATETVSLRQNNLRLITQELRAAEDRFEVGEVTRTDVALAQARLAASRSALSAAQGNLVIAQEEYRVATGRRPGALSYPRTVPQLPPSVEAARAVAMRTHPDLLSAQYVVSVNELNILRAKAAMKPKLSVQGTIGITENVDNDAFTRGGSVSLNASGPIYQGGRLSSLVRQSMANRDSSRAQLQLTQLGIEQNVANAYVRVQVARSSRSASADQVRAAQIAFDGVREEATLGARTTLDVLDAEQELLDARASQISASVDEYVAAYAVLFSMGVLTADQLGLKVQQYDPSAYYNLVEGAPSKISKQGRELDRVLRALGKE</sequence>
<keyword evidence="6" id="KW-0472">Membrane</keyword>
<dbReference type="PANTHER" id="PTHR30026:SF22">
    <property type="entry name" value="OUTER MEMBRANE EFFLUX PROTEIN"/>
    <property type="match status" value="1"/>
</dbReference>
<dbReference type="Proteomes" id="UP000198417">
    <property type="component" value="Unassembled WGS sequence"/>
</dbReference>
<feature type="chain" id="PRO_5012534217" evidence="8">
    <location>
        <begin position="27"/>
        <end position="470"/>
    </location>
</feature>
<keyword evidence="5" id="KW-0812">Transmembrane</keyword>
<evidence type="ECO:0000256" key="2">
    <source>
        <dbReference type="ARBA" id="ARBA00007613"/>
    </source>
</evidence>
<keyword evidence="10" id="KW-1185">Reference proteome</keyword>
<dbReference type="Pfam" id="PF02321">
    <property type="entry name" value="OEP"/>
    <property type="match status" value="2"/>
</dbReference>
<feature type="signal peptide" evidence="8">
    <location>
        <begin position="1"/>
        <end position="26"/>
    </location>
</feature>
<keyword evidence="4" id="KW-1134">Transmembrane beta strand</keyword>
<name>A0A238UW87_9RHOB</name>
<proteinExistence type="inferred from homology"/>
<dbReference type="InterPro" id="IPR010130">
    <property type="entry name" value="T1SS_OMP_TolC"/>
</dbReference>
<dbReference type="Gene3D" id="1.20.1600.10">
    <property type="entry name" value="Outer membrane efflux proteins (OEP)"/>
    <property type="match status" value="1"/>
</dbReference>
<evidence type="ECO:0000313" key="9">
    <source>
        <dbReference type="EMBL" id="SNR25603.1"/>
    </source>
</evidence>
<dbReference type="PANTHER" id="PTHR30026">
    <property type="entry name" value="OUTER MEMBRANE PROTEIN TOLC"/>
    <property type="match status" value="1"/>
</dbReference>
<dbReference type="GO" id="GO:0009279">
    <property type="term" value="C:cell outer membrane"/>
    <property type="evidence" value="ECO:0007669"/>
    <property type="project" value="UniProtKB-SubCell"/>
</dbReference>
<organism evidence="9 10">
    <name type="scientific">Puniceibacterium sediminis</name>
    <dbReference type="NCBI Taxonomy" id="1608407"/>
    <lineage>
        <taxon>Bacteria</taxon>
        <taxon>Pseudomonadati</taxon>
        <taxon>Pseudomonadota</taxon>
        <taxon>Alphaproteobacteria</taxon>
        <taxon>Rhodobacterales</taxon>
        <taxon>Paracoccaceae</taxon>
        <taxon>Puniceibacterium</taxon>
    </lineage>
</organism>
<evidence type="ECO:0000256" key="5">
    <source>
        <dbReference type="ARBA" id="ARBA00022692"/>
    </source>
</evidence>
<accession>A0A238UW87</accession>
<dbReference type="SUPFAM" id="SSF56954">
    <property type="entry name" value="Outer membrane efflux proteins (OEP)"/>
    <property type="match status" value="1"/>
</dbReference>
<evidence type="ECO:0000256" key="3">
    <source>
        <dbReference type="ARBA" id="ARBA00022448"/>
    </source>
</evidence>
<evidence type="ECO:0000256" key="1">
    <source>
        <dbReference type="ARBA" id="ARBA00004442"/>
    </source>
</evidence>
<evidence type="ECO:0000256" key="8">
    <source>
        <dbReference type="SAM" id="SignalP"/>
    </source>
</evidence>
<dbReference type="InterPro" id="IPR003423">
    <property type="entry name" value="OMP_efflux"/>
</dbReference>
<evidence type="ECO:0000256" key="6">
    <source>
        <dbReference type="ARBA" id="ARBA00023136"/>
    </source>
</evidence>
<dbReference type="GO" id="GO:0015562">
    <property type="term" value="F:efflux transmembrane transporter activity"/>
    <property type="evidence" value="ECO:0007669"/>
    <property type="project" value="InterPro"/>
</dbReference>
<evidence type="ECO:0000313" key="10">
    <source>
        <dbReference type="Proteomes" id="UP000198417"/>
    </source>
</evidence>
<dbReference type="InterPro" id="IPR051906">
    <property type="entry name" value="TolC-like"/>
</dbReference>
<protein>
    <submittedName>
        <fullName evidence="9">Outer membrane protein</fullName>
    </submittedName>
</protein>
<dbReference type="RefSeq" id="WP_245840574.1">
    <property type="nucleotide sequence ID" value="NZ_FZNN01000001.1"/>
</dbReference>
<keyword evidence="3" id="KW-0813">Transport</keyword>
<dbReference type="EMBL" id="FZNN01000001">
    <property type="protein sequence ID" value="SNR25603.1"/>
    <property type="molecule type" value="Genomic_DNA"/>
</dbReference>
<dbReference type="NCBIfam" id="TIGR01844">
    <property type="entry name" value="type_I_sec_TolC"/>
    <property type="match status" value="1"/>
</dbReference>
<reference evidence="9 10" key="1">
    <citation type="submission" date="2017-06" db="EMBL/GenBank/DDBJ databases">
        <authorList>
            <person name="Kim H.J."/>
            <person name="Triplett B.A."/>
        </authorList>
    </citation>
    <scope>NUCLEOTIDE SEQUENCE [LARGE SCALE GENOMIC DNA]</scope>
    <source>
        <strain evidence="9 10">DSM 29052</strain>
    </source>
</reference>
<dbReference type="GO" id="GO:1990281">
    <property type="term" value="C:efflux pump complex"/>
    <property type="evidence" value="ECO:0007669"/>
    <property type="project" value="TreeGrafter"/>
</dbReference>
<dbReference type="GO" id="GO:0015288">
    <property type="term" value="F:porin activity"/>
    <property type="evidence" value="ECO:0007669"/>
    <property type="project" value="TreeGrafter"/>
</dbReference>